<dbReference type="GO" id="GO:0016567">
    <property type="term" value="P:protein ubiquitination"/>
    <property type="evidence" value="ECO:0007669"/>
    <property type="project" value="TreeGrafter"/>
</dbReference>
<gene>
    <name evidence="3" type="ORF">ANCDUO_22372</name>
</gene>
<dbReference type="GO" id="GO:0061630">
    <property type="term" value="F:ubiquitin protein ligase activity"/>
    <property type="evidence" value="ECO:0007669"/>
    <property type="project" value="InterPro"/>
</dbReference>
<dbReference type="GO" id="GO:0010468">
    <property type="term" value="P:regulation of gene expression"/>
    <property type="evidence" value="ECO:0007669"/>
    <property type="project" value="UniProtKB-ARBA"/>
</dbReference>
<dbReference type="Pfam" id="PF05773">
    <property type="entry name" value="RWD"/>
    <property type="match status" value="1"/>
</dbReference>
<dbReference type="InterPro" id="IPR039133">
    <property type="entry name" value="RNF25"/>
</dbReference>
<dbReference type="OrthoDB" id="5915312at2759"/>
<dbReference type="FunFam" id="3.10.110.10:FF:000050">
    <property type="entry name" value="eIF-2-alpha kinase GCN2"/>
    <property type="match status" value="1"/>
</dbReference>
<dbReference type="InterPro" id="IPR016135">
    <property type="entry name" value="UBQ-conjugating_enzyme/RWD"/>
</dbReference>
<feature type="region of interest" description="Disordered" evidence="1">
    <location>
        <begin position="209"/>
        <end position="233"/>
    </location>
</feature>
<name>A0A0C2FLC0_9BILA</name>
<evidence type="ECO:0000313" key="4">
    <source>
        <dbReference type="Proteomes" id="UP000054047"/>
    </source>
</evidence>
<dbReference type="Gene3D" id="3.10.110.10">
    <property type="entry name" value="Ubiquitin Conjugating Enzyme"/>
    <property type="match status" value="1"/>
</dbReference>
<dbReference type="GO" id="GO:0033554">
    <property type="term" value="P:cellular response to stress"/>
    <property type="evidence" value="ECO:0007669"/>
    <property type="project" value="UniProtKB-ARBA"/>
</dbReference>
<dbReference type="PANTHER" id="PTHR13198:SF4">
    <property type="entry name" value="E3 UBIQUITIN-PROTEIN LIGASE RNF25"/>
    <property type="match status" value="1"/>
</dbReference>
<dbReference type="PANTHER" id="PTHR13198">
    <property type="entry name" value="RING FINGER PROTEIN 25"/>
    <property type="match status" value="1"/>
</dbReference>
<dbReference type="AlphaFoldDB" id="A0A0C2FLC0"/>
<evidence type="ECO:0000259" key="2">
    <source>
        <dbReference type="PROSITE" id="PS50908"/>
    </source>
</evidence>
<dbReference type="Proteomes" id="UP000054047">
    <property type="component" value="Unassembled WGS sequence"/>
</dbReference>
<dbReference type="EMBL" id="KN767545">
    <property type="protein sequence ID" value="KIH47564.1"/>
    <property type="molecule type" value="Genomic_DNA"/>
</dbReference>
<reference evidence="3 4" key="1">
    <citation type="submission" date="2013-12" db="EMBL/GenBank/DDBJ databases">
        <title>Draft genome of the parsitic nematode Ancylostoma duodenale.</title>
        <authorList>
            <person name="Mitreva M."/>
        </authorList>
    </citation>
    <scope>NUCLEOTIDE SEQUENCE [LARGE SCALE GENOMIC DNA]</scope>
    <source>
        <strain evidence="3 4">Zhejiang</strain>
    </source>
</reference>
<dbReference type="SMART" id="SM00591">
    <property type="entry name" value="RWD"/>
    <property type="match status" value="1"/>
</dbReference>
<dbReference type="SUPFAM" id="SSF54495">
    <property type="entry name" value="UBC-like"/>
    <property type="match status" value="1"/>
</dbReference>
<sequence>MAHMDVCGSKSCSDKFGAEKSTFRSDLETMVPLLLTTIVCLYFFQTMDSNSCRQSQLDEKVVLEAIFGEDVVFTKNAWDIWSPLEVTIHLEPLHTGAEESRTFVYADLHVQCSETYPKSEPIVSIKNAKGLSDENIKELPMVLELCDEVRKFLYDRNRPPLGSFHDVMLRFKENQDFLLQQRRLDNEAKEVKALAEEKERQLLEAEWRKEVNENDAAQGDGEKNASCVRNKSY</sequence>
<proteinExistence type="predicted"/>
<keyword evidence="4" id="KW-1185">Reference proteome</keyword>
<dbReference type="GO" id="GO:0009893">
    <property type="term" value="P:positive regulation of metabolic process"/>
    <property type="evidence" value="ECO:0007669"/>
    <property type="project" value="UniProtKB-ARBA"/>
</dbReference>
<dbReference type="InterPro" id="IPR006575">
    <property type="entry name" value="RWD_dom"/>
</dbReference>
<feature type="domain" description="RWD" evidence="2">
    <location>
        <begin position="58"/>
        <end position="175"/>
    </location>
</feature>
<accession>A0A0C2FLC0</accession>
<dbReference type="GO" id="GO:0051246">
    <property type="term" value="P:regulation of protein metabolic process"/>
    <property type="evidence" value="ECO:0007669"/>
    <property type="project" value="UniProtKB-ARBA"/>
</dbReference>
<protein>
    <submittedName>
        <fullName evidence="3">RWD domain protein</fullName>
    </submittedName>
</protein>
<organism evidence="3 4">
    <name type="scientific">Ancylostoma duodenale</name>
    <dbReference type="NCBI Taxonomy" id="51022"/>
    <lineage>
        <taxon>Eukaryota</taxon>
        <taxon>Metazoa</taxon>
        <taxon>Ecdysozoa</taxon>
        <taxon>Nematoda</taxon>
        <taxon>Chromadorea</taxon>
        <taxon>Rhabditida</taxon>
        <taxon>Rhabditina</taxon>
        <taxon>Rhabditomorpha</taxon>
        <taxon>Strongyloidea</taxon>
        <taxon>Ancylostomatidae</taxon>
        <taxon>Ancylostomatinae</taxon>
        <taxon>Ancylostoma</taxon>
    </lineage>
</organism>
<dbReference type="GO" id="GO:0005634">
    <property type="term" value="C:nucleus"/>
    <property type="evidence" value="ECO:0007669"/>
    <property type="project" value="TreeGrafter"/>
</dbReference>
<evidence type="ECO:0000313" key="3">
    <source>
        <dbReference type="EMBL" id="KIH47564.1"/>
    </source>
</evidence>
<dbReference type="PROSITE" id="PS50908">
    <property type="entry name" value="RWD"/>
    <property type="match status" value="1"/>
</dbReference>
<dbReference type="CDD" id="cd23823">
    <property type="entry name" value="RWD_GCN2"/>
    <property type="match status" value="1"/>
</dbReference>
<evidence type="ECO:0000256" key="1">
    <source>
        <dbReference type="SAM" id="MobiDB-lite"/>
    </source>
</evidence>